<comment type="caution">
    <text evidence="2">The sequence shown here is derived from an EMBL/GenBank/DDBJ whole genome shotgun (WGS) entry which is preliminary data.</text>
</comment>
<name>A0A0C1VXZ9_9VIBR</name>
<keyword evidence="1" id="KW-0812">Transmembrane</keyword>
<dbReference type="RefSeq" id="WP_020195664.1">
    <property type="nucleotide sequence ID" value="NZ_BAOH01000026.1"/>
</dbReference>
<protein>
    <submittedName>
        <fullName evidence="2">Uncharacterized protein</fullName>
    </submittedName>
</protein>
<keyword evidence="1" id="KW-1133">Transmembrane helix</keyword>
<dbReference type="Proteomes" id="UP000031586">
    <property type="component" value="Unassembled WGS sequence"/>
</dbReference>
<accession>A0A0C1VXZ9</accession>
<reference evidence="2 3" key="1">
    <citation type="submission" date="2014-07" db="EMBL/GenBank/DDBJ databases">
        <title>Unique and conserved regions in Vibrio harveyi and related species in comparison with the shrimp pathogen Vibrio harveyi CAIM 1792.</title>
        <authorList>
            <person name="Espinoza-Valles I."/>
            <person name="Vora G."/>
            <person name="Leekitcharoenphon P."/>
            <person name="Ussery D."/>
            <person name="Hoj L."/>
            <person name="Gomez-Gil B."/>
        </authorList>
    </citation>
    <scope>NUCLEOTIDE SEQUENCE [LARGE SCALE GENOMIC DNA]</scope>
    <source>
        <strain evidence="3">CAIM 1854 / LMG 25443</strain>
    </source>
</reference>
<dbReference type="EMBL" id="JPRD01000057">
    <property type="protein sequence ID" value="KIF49127.1"/>
    <property type="molecule type" value="Genomic_DNA"/>
</dbReference>
<evidence type="ECO:0000313" key="3">
    <source>
        <dbReference type="Proteomes" id="UP000031586"/>
    </source>
</evidence>
<proteinExistence type="predicted"/>
<sequence>MNAFITKISFYFNAHKIKVLIALVVFNGILLLTAHQSKVQLFGKVEAMQYRWTTYTLLYKDYLESRLHYSAIDAAETKFQAMDYKYEYSKSKGNEYIVLGYEEPVTIRHNRVFYLDDQCSLVFFGKAKRTLKNMTFRCLY</sequence>
<evidence type="ECO:0000256" key="1">
    <source>
        <dbReference type="SAM" id="Phobius"/>
    </source>
</evidence>
<evidence type="ECO:0000313" key="2">
    <source>
        <dbReference type="EMBL" id="KIF49127.1"/>
    </source>
</evidence>
<dbReference type="AlphaFoldDB" id="A0A0C1VXZ9"/>
<feature type="transmembrane region" description="Helical" evidence="1">
    <location>
        <begin position="17"/>
        <end position="34"/>
    </location>
</feature>
<gene>
    <name evidence="2" type="ORF">H735_26235</name>
</gene>
<keyword evidence="1" id="KW-0472">Membrane</keyword>
<organism evidence="2 3">
    <name type="scientific">Vibrio owensii CAIM 1854 = LMG 25443</name>
    <dbReference type="NCBI Taxonomy" id="1229493"/>
    <lineage>
        <taxon>Bacteria</taxon>
        <taxon>Pseudomonadati</taxon>
        <taxon>Pseudomonadota</taxon>
        <taxon>Gammaproteobacteria</taxon>
        <taxon>Vibrionales</taxon>
        <taxon>Vibrionaceae</taxon>
        <taxon>Vibrio</taxon>
    </lineage>
</organism>